<accession>A0ABV9I704</accession>
<gene>
    <name evidence="1" type="ORF">ACFO0D_04845</name>
</gene>
<organism evidence="1 2">
    <name type="scientific">Deinococcus hohokamensis</name>
    <dbReference type="NCBI Taxonomy" id="309883"/>
    <lineage>
        <taxon>Bacteria</taxon>
        <taxon>Thermotogati</taxon>
        <taxon>Deinococcota</taxon>
        <taxon>Deinococci</taxon>
        <taxon>Deinococcales</taxon>
        <taxon>Deinococcaceae</taxon>
        <taxon>Deinococcus</taxon>
    </lineage>
</organism>
<dbReference type="RefSeq" id="WP_380060705.1">
    <property type="nucleotide sequence ID" value="NZ_JBHSEI010000002.1"/>
</dbReference>
<comment type="caution">
    <text evidence="1">The sequence shown here is derived from an EMBL/GenBank/DDBJ whole genome shotgun (WGS) entry which is preliminary data.</text>
</comment>
<evidence type="ECO:0000313" key="2">
    <source>
        <dbReference type="Proteomes" id="UP001595952"/>
    </source>
</evidence>
<dbReference type="EMBL" id="JBHSEI010000002">
    <property type="protein sequence ID" value="MFC4637668.1"/>
    <property type="molecule type" value="Genomic_DNA"/>
</dbReference>
<proteinExistence type="predicted"/>
<keyword evidence="2" id="KW-1185">Reference proteome</keyword>
<protein>
    <submittedName>
        <fullName evidence="1">Uncharacterized protein</fullName>
    </submittedName>
</protein>
<sequence>MNVQPDSPAKRVMVSDVLPLEQAASGLGRLATGGAGGKLVVTI</sequence>
<name>A0ABV9I704_9DEIO</name>
<dbReference type="Proteomes" id="UP001595952">
    <property type="component" value="Unassembled WGS sequence"/>
</dbReference>
<evidence type="ECO:0000313" key="1">
    <source>
        <dbReference type="EMBL" id="MFC4637668.1"/>
    </source>
</evidence>
<reference evidence="2" key="1">
    <citation type="journal article" date="2019" name="Int. J. Syst. Evol. Microbiol.">
        <title>The Global Catalogue of Microorganisms (GCM) 10K type strain sequencing project: providing services to taxonomists for standard genome sequencing and annotation.</title>
        <authorList>
            <consortium name="The Broad Institute Genomics Platform"/>
            <consortium name="The Broad Institute Genome Sequencing Center for Infectious Disease"/>
            <person name="Wu L."/>
            <person name="Ma J."/>
        </authorList>
    </citation>
    <scope>NUCLEOTIDE SEQUENCE [LARGE SCALE GENOMIC DNA]</scope>
    <source>
        <strain evidence="2">CCUG 55995</strain>
    </source>
</reference>